<feature type="compositionally biased region" description="Acidic residues" evidence="1">
    <location>
        <begin position="77"/>
        <end position="102"/>
    </location>
</feature>
<feature type="compositionally biased region" description="Basic and acidic residues" evidence="1">
    <location>
        <begin position="1"/>
        <end position="43"/>
    </location>
</feature>
<dbReference type="RefSeq" id="XP_066630838.1">
    <property type="nucleotide sequence ID" value="XM_066778401.1"/>
</dbReference>
<organism evidence="2 3">
    <name type="scientific">Diplodia seriata</name>
    <dbReference type="NCBI Taxonomy" id="420778"/>
    <lineage>
        <taxon>Eukaryota</taxon>
        <taxon>Fungi</taxon>
        <taxon>Dikarya</taxon>
        <taxon>Ascomycota</taxon>
        <taxon>Pezizomycotina</taxon>
        <taxon>Dothideomycetes</taxon>
        <taxon>Dothideomycetes incertae sedis</taxon>
        <taxon>Botryosphaeriales</taxon>
        <taxon>Botryosphaeriaceae</taxon>
        <taxon>Diplodia</taxon>
    </lineage>
</organism>
<accession>A0ABR3CBA4</accession>
<evidence type="ECO:0000256" key="1">
    <source>
        <dbReference type="SAM" id="MobiDB-lite"/>
    </source>
</evidence>
<sequence length="129" mass="14685">MGILKTRGEKASSEESAGRLDDEVSHEIDDGSHGENDYAVNKETDEEDDEETIEEIFEEAYEEGQDENGEGIHDESHDEEEEESHPESNDESDEESSSDTDEREDHGRIESCLRFNDFKIGKAPYTPER</sequence>
<feature type="compositionally biased region" description="Basic and acidic residues" evidence="1">
    <location>
        <begin position="103"/>
        <end position="120"/>
    </location>
</feature>
<comment type="caution">
    <text evidence="2">The sequence shown here is derived from an EMBL/GenBank/DDBJ whole genome shotgun (WGS) entry which is preliminary data.</text>
</comment>
<feature type="region of interest" description="Disordered" evidence="1">
    <location>
        <begin position="1"/>
        <end position="129"/>
    </location>
</feature>
<dbReference type="EMBL" id="JAJVCZ030000007">
    <property type="protein sequence ID" value="KAL0257809.1"/>
    <property type="molecule type" value="Genomic_DNA"/>
</dbReference>
<protein>
    <submittedName>
        <fullName evidence="2">Uncharacterized protein</fullName>
    </submittedName>
</protein>
<feature type="compositionally biased region" description="Acidic residues" evidence="1">
    <location>
        <begin position="44"/>
        <end position="69"/>
    </location>
</feature>
<keyword evidence="3" id="KW-1185">Reference proteome</keyword>
<gene>
    <name evidence="2" type="ORF">SLS55_006974</name>
</gene>
<reference evidence="2 3" key="1">
    <citation type="submission" date="2024-02" db="EMBL/GenBank/DDBJ databases">
        <title>De novo assembly and annotation of 12 fungi associated with fruit tree decline syndrome in Ontario, Canada.</title>
        <authorList>
            <person name="Sulman M."/>
            <person name="Ellouze W."/>
            <person name="Ilyukhin E."/>
        </authorList>
    </citation>
    <scope>NUCLEOTIDE SEQUENCE [LARGE SCALE GENOMIC DNA]</scope>
    <source>
        <strain evidence="2 3">FDS-637</strain>
    </source>
</reference>
<evidence type="ECO:0000313" key="2">
    <source>
        <dbReference type="EMBL" id="KAL0257809.1"/>
    </source>
</evidence>
<proteinExistence type="predicted"/>
<evidence type="ECO:0000313" key="3">
    <source>
        <dbReference type="Proteomes" id="UP001430584"/>
    </source>
</evidence>
<dbReference type="Proteomes" id="UP001430584">
    <property type="component" value="Unassembled WGS sequence"/>
</dbReference>
<dbReference type="GeneID" id="92011059"/>
<name>A0ABR3CBA4_9PEZI</name>